<keyword evidence="2" id="KW-1133">Transmembrane helix</keyword>
<feature type="transmembrane region" description="Helical" evidence="2">
    <location>
        <begin position="37"/>
        <end position="53"/>
    </location>
</feature>
<dbReference type="RefSeq" id="WP_018499174.1">
    <property type="nucleotide sequence ID" value="NZ_AP019829.2"/>
</dbReference>
<evidence type="ECO:0000256" key="2">
    <source>
        <dbReference type="SAM" id="Phobius"/>
    </source>
</evidence>
<evidence type="ECO:0000313" key="4">
    <source>
        <dbReference type="Proteomes" id="UP000321943"/>
    </source>
</evidence>
<dbReference type="Proteomes" id="UP000321943">
    <property type="component" value="Chromosome"/>
</dbReference>
<reference evidence="3 4" key="1">
    <citation type="submission" date="2019-07" db="EMBL/GenBank/DDBJ databases">
        <title>Complete Genome Sequence of Leptotrichia wadei Strain JCM16777.</title>
        <authorList>
            <person name="Watanabe S."/>
            <person name="Cui L."/>
        </authorList>
    </citation>
    <scope>NUCLEOTIDE SEQUENCE [LARGE SCALE GENOMIC DNA]</scope>
    <source>
        <strain evidence="3 4">JCM16777</strain>
    </source>
</reference>
<keyword evidence="2" id="KW-0812">Transmembrane</keyword>
<feature type="transmembrane region" description="Helical" evidence="2">
    <location>
        <begin position="132"/>
        <end position="160"/>
    </location>
</feature>
<protein>
    <recommendedName>
        <fullName evidence="5">Glycerophosphoryl diester phosphodiesterase membrane domain-containing protein</fullName>
    </recommendedName>
</protein>
<sequence length="284" mass="32260">MNELRKMLKSEKLSLSQYFEEAYKLFNEMIRNDNKDMIIIIVLSLISILFSKIQSLDFIGTLVSFATLIRTWIFYRKVIFKIEEKEYEAGNVTVKSFILLGIVILAGFLSALLLLPFMGGIIGMALYGRAGIGFLVAIIIPILILIAVFIIISLFILYFIPAYMSRRGSIGETFKYNLFLCRGNRIRMFLPLVILSAIGLLIGVILGFLGTIGTIIGTLISSIVSILQVIIVSIVYLNVEYNTEIPSEFYFARENYENEANKVEDESKRIETQLLNEKKDEENN</sequence>
<dbReference type="AlphaFoldDB" id="A0A7U6L940"/>
<evidence type="ECO:0000313" key="3">
    <source>
        <dbReference type="EMBL" id="BBM42001.1"/>
    </source>
</evidence>
<keyword evidence="1" id="KW-0175">Coiled coil</keyword>
<proteinExistence type="predicted"/>
<dbReference type="GeneID" id="84803602"/>
<name>A0A7U6L940_9FUSO</name>
<feature type="transmembrane region" description="Helical" evidence="2">
    <location>
        <begin position="96"/>
        <end position="126"/>
    </location>
</feature>
<feature type="transmembrane region" description="Helical" evidence="2">
    <location>
        <begin position="189"/>
        <end position="209"/>
    </location>
</feature>
<accession>A0A7U6L940</accession>
<evidence type="ECO:0000256" key="1">
    <source>
        <dbReference type="SAM" id="Coils"/>
    </source>
</evidence>
<organism evidence="3 4">
    <name type="scientific">Leptotrichia wadei</name>
    <dbReference type="NCBI Taxonomy" id="157687"/>
    <lineage>
        <taxon>Bacteria</taxon>
        <taxon>Fusobacteriati</taxon>
        <taxon>Fusobacteriota</taxon>
        <taxon>Fusobacteriia</taxon>
        <taxon>Fusobacteriales</taxon>
        <taxon>Leptotrichiaceae</taxon>
        <taxon>Leptotrichia</taxon>
    </lineage>
</organism>
<dbReference type="KEGG" id="lwd:JCM16777_0237"/>
<feature type="coiled-coil region" evidence="1">
    <location>
        <begin position="253"/>
        <end position="280"/>
    </location>
</feature>
<keyword evidence="2" id="KW-0472">Membrane</keyword>
<evidence type="ECO:0008006" key="5">
    <source>
        <dbReference type="Google" id="ProtNLM"/>
    </source>
</evidence>
<gene>
    <name evidence="3" type="ORF">JCM16777_0237</name>
</gene>
<dbReference type="EMBL" id="AP019829">
    <property type="protein sequence ID" value="BBM42001.1"/>
    <property type="molecule type" value="Genomic_DNA"/>
</dbReference>
<feature type="transmembrane region" description="Helical" evidence="2">
    <location>
        <begin position="59"/>
        <end position="75"/>
    </location>
</feature>
<feature type="transmembrane region" description="Helical" evidence="2">
    <location>
        <begin position="215"/>
        <end position="237"/>
    </location>
</feature>